<dbReference type="RefSeq" id="XP_004631012.1">
    <property type="nucleotide sequence ID" value="XM_004630955.1"/>
</dbReference>
<keyword evidence="2" id="KW-0472">Membrane</keyword>
<dbReference type="Proteomes" id="UP000515203">
    <property type="component" value="Unplaced"/>
</dbReference>
<feature type="transmembrane region" description="Helical" evidence="2">
    <location>
        <begin position="64"/>
        <end position="86"/>
    </location>
</feature>
<sequence length="204" mass="22003">MLGCNPFCACSRGATVLQGKWPGIWSYLHLFYEDCAGTALSDDPEASPPALCPHQPWPSLCWKITLSSGTLLLLLGIASLTTGYAVPPKLETVNNIQLPLLDARAADYNKALSLCRLVGTALCGAAGILLAICLLWAVSGWLHPDFKAEPLDVDVDGHVRVFRDEPEQQLAPIFCDASGQSWFSTPTSSFGQSSKQTIEPKRDS</sequence>
<protein>
    <submittedName>
        <fullName evidence="4">Neurensin-2</fullName>
    </submittedName>
</protein>
<dbReference type="GeneID" id="101585169"/>
<dbReference type="GO" id="GO:0043025">
    <property type="term" value="C:neuronal cell body"/>
    <property type="evidence" value="ECO:0007669"/>
    <property type="project" value="TreeGrafter"/>
</dbReference>
<evidence type="ECO:0000313" key="4">
    <source>
        <dbReference type="RefSeq" id="XP_004631012.1"/>
    </source>
</evidence>
<gene>
    <name evidence="4" type="primary">Nrsn2</name>
</gene>
<feature type="compositionally biased region" description="Polar residues" evidence="1">
    <location>
        <begin position="184"/>
        <end position="197"/>
    </location>
</feature>
<dbReference type="CTD" id="80023"/>
<feature type="region of interest" description="Disordered" evidence="1">
    <location>
        <begin position="184"/>
        <end position="204"/>
    </location>
</feature>
<dbReference type="Pfam" id="PF14927">
    <property type="entry name" value="Neurensin"/>
    <property type="match status" value="1"/>
</dbReference>
<accession>A0A6P3F3E9</accession>
<dbReference type="InterPro" id="IPR024883">
    <property type="entry name" value="Neurensin"/>
</dbReference>
<evidence type="ECO:0000256" key="1">
    <source>
        <dbReference type="SAM" id="MobiDB-lite"/>
    </source>
</evidence>
<dbReference type="GO" id="GO:0007399">
    <property type="term" value="P:nervous system development"/>
    <property type="evidence" value="ECO:0007669"/>
    <property type="project" value="TreeGrafter"/>
</dbReference>
<keyword evidence="3" id="KW-1185">Reference proteome</keyword>
<dbReference type="PANTHER" id="PTHR14796:SF5">
    <property type="entry name" value="NEURENSIN-2"/>
    <property type="match status" value="1"/>
</dbReference>
<proteinExistence type="predicted"/>
<keyword evidence="2" id="KW-1133">Transmembrane helix</keyword>
<organism evidence="3 4">
    <name type="scientific">Octodon degus</name>
    <name type="common">Degu</name>
    <name type="synonym">Sciurus degus</name>
    <dbReference type="NCBI Taxonomy" id="10160"/>
    <lineage>
        <taxon>Eukaryota</taxon>
        <taxon>Metazoa</taxon>
        <taxon>Chordata</taxon>
        <taxon>Craniata</taxon>
        <taxon>Vertebrata</taxon>
        <taxon>Euteleostomi</taxon>
        <taxon>Mammalia</taxon>
        <taxon>Eutheria</taxon>
        <taxon>Euarchontoglires</taxon>
        <taxon>Glires</taxon>
        <taxon>Rodentia</taxon>
        <taxon>Hystricomorpha</taxon>
        <taxon>Octodontidae</taxon>
        <taxon>Octodon</taxon>
    </lineage>
</organism>
<reference evidence="4" key="1">
    <citation type="submission" date="2025-08" db="UniProtKB">
        <authorList>
            <consortium name="RefSeq"/>
        </authorList>
    </citation>
    <scope>IDENTIFICATION</scope>
</reference>
<dbReference type="FunCoup" id="A0A6P3F3E9">
    <property type="interactions" value="67"/>
</dbReference>
<feature type="transmembrane region" description="Helical" evidence="2">
    <location>
        <begin position="117"/>
        <end position="138"/>
    </location>
</feature>
<dbReference type="PANTHER" id="PTHR14796">
    <property type="entry name" value="NEURENSIN 1-RELATED"/>
    <property type="match status" value="1"/>
</dbReference>
<dbReference type="AlphaFoldDB" id="A0A6P3F3E9"/>
<dbReference type="GO" id="GO:0043005">
    <property type="term" value="C:neuron projection"/>
    <property type="evidence" value="ECO:0007669"/>
    <property type="project" value="TreeGrafter"/>
</dbReference>
<dbReference type="GO" id="GO:0030133">
    <property type="term" value="C:transport vesicle"/>
    <property type="evidence" value="ECO:0007669"/>
    <property type="project" value="InterPro"/>
</dbReference>
<dbReference type="InParanoid" id="A0A6P3F3E9"/>
<name>A0A6P3F3E9_OCTDE</name>
<evidence type="ECO:0000313" key="3">
    <source>
        <dbReference type="Proteomes" id="UP000515203"/>
    </source>
</evidence>
<keyword evidence="2" id="KW-0812">Transmembrane</keyword>
<evidence type="ECO:0000256" key="2">
    <source>
        <dbReference type="SAM" id="Phobius"/>
    </source>
</evidence>
<dbReference type="OrthoDB" id="5979667at2759"/>